<proteinExistence type="predicted"/>
<dbReference type="RefSeq" id="WP_090857492.1">
    <property type="nucleotide sequence ID" value="NZ_FNJU01000011.1"/>
</dbReference>
<accession>A0A1H0WGE0</accession>
<dbReference type="EMBL" id="FNJU01000011">
    <property type="protein sequence ID" value="SDP89565.1"/>
    <property type="molecule type" value="Genomic_DNA"/>
</dbReference>
<dbReference type="InterPro" id="IPR020256">
    <property type="entry name" value="Spore_coat_CotJA"/>
</dbReference>
<keyword evidence="1" id="KW-0946">Virion</keyword>
<dbReference type="AlphaFoldDB" id="A0A1H0WGE0"/>
<protein>
    <submittedName>
        <fullName evidence="1">Spore coat protein JA</fullName>
    </submittedName>
</protein>
<reference evidence="2" key="1">
    <citation type="submission" date="2016-10" db="EMBL/GenBank/DDBJ databases">
        <authorList>
            <person name="Varghese N."/>
            <person name="Submissions S."/>
        </authorList>
    </citation>
    <scope>NUCLEOTIDE SEQUENCE [LARGE SCALE GENOMIC DNA]</scope>
    <source>
        <strain evidence="2">IBRC-M10078</strain>
    </source>
</reference>
<dbReference type="OrthoDB" id="2376696at2"/>
<evidence type="ECO:0000313" key="2">
    <source>
        <dbReference type="Proteomes" id="UP000199159"/>
    </source>
</evidence>
<gene>
    <name evidence="1" type="ORF">SAMN05216565_11142</name>
</gene>
<dbReference type="Pfam" id="PF11007">
    <property type="entry name" value="CotJA"/>
    <property type="match status" value="1"/>
</dbReference>
<keyword evidence="2" id="KW-1185">Reference proteome</keyword>
<evidence type="ECO:0000313" key="1">
    <source>
        <dbReference type="EMBL" id="SDP89565.1"/>
    </source>
</evidence>
<dbReference type="Proteomes" id="UP000199159">
    <property type="component" value="Unassembled WGS sequence"/>
</dbReference>
<sequence length="76" mass="8967">MYTLRKSYMPYSSPFDPCRPLPKKTYVTPPNLYIGYQPANLPQFSPKEALCAGTLWKAFYDPYYSPYEKMKREVVE</sequence>
<dbReference type="STRING" id="930152.SAMN05216565_11142"/>
<organism evidence="1 2">
    <name type="scientific">Litchfieldia salsa</name>
    <dbReference type="NCBI Taxonomy" id="930152"/>
    <lineage>
        <taxon>Bacteria</taxon>
        <taxon>Bacillati</taxon>
        <taxon>Bacillota</taxon>
        <taxon>Bacilli</taxon>
        <taxon>Bacillales</taxon>
        <taxon>Bacillaceae</taxon>
        <taxon>Litchfieldia</taxon>
    </lineage>
</organism>
<name>A0A1H0WGE0_9BACI</name>
<keyword evidence="1" id="KW-0167">Capsid protein</keyword>